<proteinExistence type="predicted"/>
<evidence type="ECO:0000259" key="2">
    <source>
        <dbReference type="Pfam" id="PF14479"/>
    </source>
</evidence>
<dbReference type="RefSeq" id="XP_033443737.1">
    <property type="nucleotide sequence ID" value="XM_033594173.1"/>
</dbReference>
<organism evidence="3 4">
    <name type="scientific">Didymella exigua CBS 183.55</name>
    <dbReference type="NCBI Taxonomy" id="1150837"/>
    <lineage>
        <taxon>Eukaryota</taxon>
        <taxon>Fungi</taxon>
        <taxon>Dikarya</taxon>
        <taxon>Ascomycota</taxon>
        <taxon>Pezizomycotina</taxon>
        <taxon>Dothideomycetes</taxon>
        <taxon>Pleosporomycetidae</taxon>
        <taxon>Pleosporales</taxon>
        <taxon>Pleosporineae</taxon>
        <taxon>Didymellaceae</taxon>
        <taxon>Didymella</taxon>
    </lineage>
</organism>
<dbReference type="OrthoDB" id="20872at2759"/>
<evidence type="ECO:0000313" key="4">
    <source>
        <dbReference type="Proteomes" id="UP000800082"/>
    </source>
</evidence>
<dbReference type="GeneID" id="54351841"/>
<name>A0A6A5R911_9PLEO</name>
<feature type="domain" description="Prion-inhibition and propagation HeLo" evidence="2">
    <location>
        <begin position="6"/>
        <end position="204"/>
    </location>
</feature>
<evidence type="ECO:0000313" key="3">
    <source>
        <dbReference type="EMBL" id="KAF1923484.1"/>
    </source>
</evidence>
<protein>
    <submittedName>
        <fullName evidence="3">Small s protein</fullName>
    </submittedName>
</protein>
<accession>A0A6A5R911</accession>
<dbReference type="EMBL" id="ML979004">
    <property type="protein sequence ID" value="KAF1923484.1"/>
    <property type="molecule type" value="Genomic_DNA"/>
</dbReference>
<keyword evidence="4" id="KW-1185">Reference proteome</keyword>
<evidence type="ECO:0000256" key="1">
    <source>
        <dbReference type="SAM" id="SignalP"/>
    </source>
</evidence>
<dbReference type="InterPro" id="IPR038305">
    <property type="entry name" value="HeLo_sf"/>
</dbReference>
<dbReference type="PANTHER" id="PTHR37542">
    <property type="entry name" value="HELO DOMAIN-CONTAINING PROTEIN-RELATED"/>
    <property type="match status" value="1"/>
</dbReference>
<dbReference type="InterPro" id="IPR029498">
    <property type="entry name" value="HeLo_dom"/>
</dbReference>
<feature type="chain" id="PRO_5025516448" evidence="1">
    <location>
        <begin position="25"/>
        <end position="264"/>
    </location>
</feature>
<dbReference type="PANTHER" id="PTHR37542:SF3">
    <property type="entry name" value="PRION-INHIBITION AND PROPAGATION HELO DOMAIN-CONTAINING PROTEIN"/>
    <property type="match status" value="1"/>
</dbReference>
<dbReference type="Gene3D" id="1.20.120.1020">
    <property type="entry name" value="Prion-inhibition and propagation, HeLo domain"/>
    <property type="match status" value="1"/>
</dbReference>
<dbReference type="Proteomes" id="UP000800082">
    <property type="component" value="Unassembled WGS sequence"/>
</dbReference>
<dbReference type="AlphaFoldDB" id="A0A6A5R911"/>
<keyword evidence="1" id="KW-0732">Signal</keyword>
<sequence>MAEAAGLVVGVVALAGLFNNTVECFEFVQLGRTFGKDFQTSQLKLDNARLRLSRWGKSLNLDEDVRNTASLQGRFGSESTIKHAEALLGQIVELFAGAEGVSNSYKSRTAPQDDSLAVYDPQTDLDPAMAKLHNKMRQLAIERQNRSGVRQRAKWALYQEKQFRRLIEDITELVDSLVELFPAIQQAQRELCDTEVSAIGESEAITVLKEIAAAQDKFLEQAITKTTDGANQSHHIVFSGSSNTGLNLGHNSGTMSGFMFGKGG</sequence>
<gene>
    <name evidence="3" type="ORF">M421DRAFT_425709</name>
</gene>
<reference evidence="3" key="1">
    <citation type="journal article" date="2020" name="Stud. Mycol.">
        <title>101 Dothideomycetes genomes: a test case for predicting lifestyles and emergence of pathogens.</title>
        <authorList>
            <person name="Haridas S."/>
            <person name="Albert R."/>
            <person name="Binder M."/>
            <person name="Bloem J."/>
            <person name="Labutti K."/>
            <person name="Salamov A."/>
            <person name="Andreopoulos B."/>
            <person name="Baker S."/>
            <person name="Barry K."/>
            <person name="Bills G."/>
            <person name="Bluhm B."/>
            <person name="Cannon C."/>
            <person name="Castanera R."/>
            <person name="Culley D."/>
            <person name="Daum C."/>
            <person name="Ezra D."/>
            <person name="Gonzalez J."/>
            <person name="Henrissat B."/>
            <person name="Kuo A."/>
            <person name="Liang C."/>
            <person name="Lipzen A."/>
            <person name="Lutzoni F."/>
            <person name="Magnuson J."/>
            <person name="Mondo S."/>
            <person name="Nolan M."/>
            <person name="Ohm R."/>
            <person name="Pangilinan J."/>
            <person name="Park H.-J."/>
            <person name="Ramirez L."/>
            <person name="Alfaro M."/>
            <person name="Sun H."/>
            <person name="Tritt A."/>
            <person name="Yoshinaga Y."/>
            <person name="Zwiers L.-H."/>
            <person name="Turgeon B."/>
            <person name="Goodwin S."/>
            <person name="Spatafora J."/>
            <person name="Crous P."/>
            <person name="Grigoriev I."/>
        </authorList>
    </citation>
    <scope>NUCLEOTIDE SEQUENCE</scope>
    <source>
        <strain evidence="3">CBS 183.55</strain>
    </source>
</reference>
<dbReference type="Pfam" id="PF14479">
    <property type="entry name" value="HeLo"/>
    <property type="match status" value="1"/>
</dbReference>
<feature type="signal peptide" evidence="1">
    <location>
        <begin position="1"/>
        <end position="24"/>
    </location>
</feature>